<keyword evidence="10" id="KW-0804">Transcription</keyword>
<dbReference type="SUPFAM" id="SSF52047">
    <property type="entry name" value="RNI-like"/>
    <property type="match status" value="1"/>
</dbReference>
<dbReference type="SUPFAM" id="SSF57667">
    <property type="entry name" value="beta-beta-alpha zinc fingers"/>
    <property type="match status" value="1"/>
</dbReference>
<feature type="compositionally biased region" description="Basic residues" evidence="13">
    <location>
        <begin position="779"/>
        <end position="788"/>
    </location>
</feature>
<dbReference type="GO" id="GO:0005737">
    <property type="term" value="C:cytoplasm"/>
    <property type="evidence" value="ECO:0007669"/>
    <property type="project" value="TreeGrafter"/>
</dbReference>
<evidence type="ECO:0000256" key="11">
    <source>
        <dbReference type="ARBA" id="ARBA00023242"/>
    </source>
</evidence>
<sequence>MEVLVDLWLKEDTLDETLSYLLKKAKQRSGLLHLCCQELRIFTMPTQSIRRILKLVRLDSVQDLEVNCTWKLATVGRCLKTPLETLSITNCLISESDLTYLSQCPSVSLLKDLGLGRVNLTSSSLEPLQVLIERTSATLQDLDLYDCGIMDSQFSALLPSLSPCFQLTTFSFCSNPISMAMLESLLHHTEGLRKLSLVLCSAPLESCEDVRGTLHLGRLAQLHARLKQLLCASVSLWASMVSFSTNPCPHCGEQIIYDTDTQPILCSCYARLAQPSPTPALGHCHPDLSASRRNTNHSFRQLFRACGKRKAHDSPDVTFSCLGSLKRSGFQCASEPVSHVIPTLEAKTVLPVSDSESRSTDSPIIIEPLSKPGYKNISPQIVPNSFSELCSPLITFTSSLQHPVETAVSAGDMNKSPRVSKRLSSSETNSTNPKRPKLSDGITGKHSLALSPSGIFRTVTTEQSTPDSVHTSLSHVQNGEPCPTAFPKDSGHCKPVSPLGENGLTKTDFPSLASPNKIVDPTEGNLIVLLRDFYYGQHIGDGQPEPKTHTAFKCLSCLKVLKNVKFMNHMKHHLELERQRGDSWKNHTTCQHCHRQFPTPFQLQCHIESVHTPQEPSAVCKICELSFETDQVLLEHMKDNHKPGEMPYVCQVCNYRSSVFADVDSHFRAYHGNTKNLLCPFCLKIFKTATPYMCHYRGHWEKSFHQCSKCRLQFLTFKEKMEHKTQCHQMFKKPKQLEGLPPETKVVIQVSLEPLQPGLVEVASITVNTADSEPSPPKSKSRSSKKTR</sequence>
<keyword evidence="4" id="KW-0479">Metal-binding</keyword>
<evidence type="ECO:0000256" key="6">
    <source>
        <dbReference type="ARBA" id="ARBA00022771"/>
    </source>
</evidence>
<evidence type="ECO:0000256" key="10">
    <source>
        <dbReference type="ARBA" id="ARBA00023163"/>
    </source>
</evidence>
<protein>
    <recommendedName>
        <fullName evidence="14">C2H2-type domain-containing protein</fullName>
    </recommendedName>
</protein>
<dbReference type="FunFam" id="3.30.160.60:FF:000298">
    <property type="entry name" value="zinc finger protein 280D isoform X1"/>
    <property type="match status" value="1"/>
</dbReference>
<keyword evidence="9" id="KW-0238">DNA-binding</keyword>
<evidence type="ECO:0000256" key="4">
    <source>
        <dbReference type="ARBA" id="ARBA00022723"/>
    </source>
</evidence>
<evidence type="ECO:0000256" key="3">
    <source>
        <dbReference type="ARBA" id="ARBA00022614"/>
    </source>
</evidence>
<dbReference type="Proteomes" id="UP000664991">
    <property type="component" value="Chromosome 17"/>
</dbReference>
<feature type="compositionally biased region" description="Polar residues" evidence="13">
    <location>
        <begin position="461"/>
        <end position="477"/>
    </location>
</feature>
<evidence type="ECO:0000313" key="15">
    <source>
        <dbReference type="EMBL" id="KAG5198920.1"/>
    </source>
</evidence>
<dbReference type="InterPro" id="IPR036236">
    <property type="entry name" value="Znf_C2H2_sf"/>
</dbReference>
<dbReference type="GO" id="GO:0003677">
    <property type="term" value="F:DNA binding"/>
    <property type="evidence" value="ECO:0007669"/>
    <property type="project" value="UniProtKB-KW"/>
</dbReference>
<feature type="domain" description="C2H2-type" evidence="14">
    <location>
        <begin position="588"/>
        <end position="616"/>
    </location>
</feature>
<dbReference type="Pfam" id="PF13836">
    <property type="entry name" value="DUF4195"/>
    <property type="match status" value="1"/>
</dbReference>
<feature type="compositionally biased region" description="Polar residues" evidence="13">
    <location>
        <begin position="422"/>
        <end position="433"/>
    </location>
</feature>
<dbReference type="PANTHER" id="PTHR14224:SF24">
    <property type="entry name" value="MELANOMA ANTIGEN PREFERENTIALLY EXPRESSED IN TUMORS"/>
    <property type="match status" value="1"/>
</dbReference>
<reference evidence="15 16" key="1">
    <citation type="submission" date="2020-12" db="EMBL/GenBank/DDBJ databases">
        <title>De novo assembly of Tibetan sheep genome.</title>
        <authorList>
            <person name="Li X."/>
        </authorList>
    </citation>
    <scope>NUCLEOTIDE SEQUENCE [LARGE SCALE GENOMIC DNA]</scope>
    <source>
        <tissue evidence="15">Heart</tissue>
    </source>
</reference>
<evidence type="ECO:0000256" key="8">
    <source>
        <dbReference type="ARBA" id="ARBA00023015"/>
    </source>
</evidence>
<keyword evidence="5" id="KW-0677">Repeat</keyword>
<proteinExistence type="predicted"/>
<dbReference type="EMBL" id="JAEMGP010000017">
    <property type="protein sequence ID" value="KAG5198920.1"/>
    <property type="molecule type" value="Genomic_DNA"/>
</dbReference>
<evidence type="ECO:0000256" key="2">
    <source>
        <dbReference type="ARBA" id="ARBA00004123"/>
    </source>
</evidence>
<keyword evidence="11" id="KW-0539">Nucleus</keyword>
<evidence type="ECO:0000256" key="1">
    <source>
        <dbReference type="ARBA" id="ARBA00003729"/>
    </source>
</evidence>
<dbReference type="GO" id="GO:0008270">
    <property type="term" value="F:zinc ion binding"/>
    <property type="evidence" value="ECO:0007669"/>
    <property type="project" value="UniProtKB-KW"/>
</dbReference>
<dbReference type="InterPro" id="IPR013087">
    <property type="entry name" value="Znf_C2H2_type"/>
</dbReference>
<evidence type="ECO:0000256" key="5">
    <source>
        <dbReference type="ARBA" id="ARBA00022737"/>
    </source>
</evidence>
<dbReference type="Gene3D" id="3.80.10.10">
    <property type="entry name" value="Ribonuclease Inhibitor"/>
    <property type="match status" value="1"/>
</dbReference>
<evidence type="ECO:0000256" key="9">
    <source>
        <dbReference type="ARBA" id="ARBA00023125"/>
    </source>
</evidence>
<keyword evidence="7" id="KW-0862">Zinc</keyword>
<dbReference type="GO" id="GO:0005634">
    <property type="term" value="C:nucleus"/>
    <property type="evidence" value="ECO:0007669"/>
    <property type="project" value="UniProtKB-SubCell"/>
</dbReference>
<gene>
    <name evidence="15" type="ORF">JEQ12_007516</name>
</gene>
<dbReference type="InterPro" id="IPR032675">
    <property type="entry name" value="LRR_dom_sf"/>
</dbReference>
<dbReference type="InterPro" id="IPR025243">
    <property type="entry name" value="DUF4195"/>
</dbReference>
<evidence type="ECO:0000256" key="13">
    <source>
        <dbReference type="SAM" id="MobiDB-lite"/>
    </source>
</evidence>
<organism evidence="15 16">
    <name type="scientific">Ovis aries</name>
    <name type="common">Sheep</name>
    <dbReference type="NCBI Taxonomy" id="9940"/>
    <lineage>
        <taxon>Eukaryota</taxon>
        <taxon>Metazoa</taxon>
        <taxon>Chordata</taxon>
        <taxon>Craniata</taxon>
        <taxon>Vertebrata</taxon>
        <taxon>Euteleostomi</taxon>
        <taxon>Mammalia</taxon>
        <taxon>Eutheria</taxon>
        <taxon>Laurasiatheria</taxon>
        <taxon>Artiodactyla</taxon>
        <taxon>Ruminantia</taxon>
        <taxon>Pecora</taxon>
        <taxon>Bovidae</taxon>
        <taxon>Caprinae</taxon>
        <taxon>Ovis</taxon>
    </lineage>
</organism>
<dbReference type="PROSITE" id="PS00028">
    <property type="entry name" value="ZINC_FINGER_C2H2_1"/>
    <property type="match status" value="4"/>
</dbReference>
<evidence type="ECO:0000259" key="14">
    <source>
        <dbReference type="PROSITE" id="PS50157"/>
    </source>
</evidence>
<keyword evidence="3" id="KW-0433">Leucine-rich repeat</keyword>
<evidence type="ECO:0000256" key="7">
    <source>
        <dbReference type="ARBA" id="ARBA00022833"/>
    </source>
</evidence>
<dbReference type="InterPro" id="IPR050694">
    <property type="entry name" value="LRRC14/PRAME"/>
</dbReference>
<name>A0A836A2D3_SHEEP</name>
<keyword evidence="8" id="KW-0805">Transcription regulation</keyword>
<dbReference type="Gene3D" id="3.30.160.60">
    <property type="entry name" value="Classic Zinc Finger"/>
    <property type="match status" value="2"/>
</dbReference>
<evidence type="ECO:0000313" key="16">
    <source>
        <dbReference type="Proteomes" id="UP000664991"/>
    </source>
</evidence>
<dbReference type="SMART" id="SM00355">
    <property type="entry name" value="ZnF_C2H2"/>
    <property type="match status" value="6"/>
</dbReference>
<dbReference type="PANTHER" id="PTHR14224">
    <property type="entry name" value="SIMILAR TO PREFERENTIALLY EXPRESSED ANTIGEN IN MELANOMA-LIKE 3"/>
    <property type="match status" value="1"/>
</dbReference>
<comment type="subcellular location">
    <subcellularLocation>
        <location evidence="2">Nucleus</location>
    </subcellularLocation>
</comment>
<keyword evidence="6 12" id="KW-0863">Zinc-finger</keyword>
<feature type="region of interest" description="Disordered" evidence="13">
    <location>
        <begin position="461"/>
        <end position="499"/>
    </location>
</feature>
<evidence type="ECO:0000256" key="12">
    <source>
        <dbReference type="PROSITE-ProRule" id="PRU00042"/>
    </source>
</evidence>
<feature type="region of interest" description="Disordered" evidence="13">
    <location>
        <begin position="407"/>
        <end position="444"/>
    </location>
</feature>
<feature type="region of interest" description="Disordered" evidence="13">
    <location>
        <begin position="766"/>
        <end position="788"/>
    </location>
</feature>
<comment type="function">
    <text evidence="1">May function as a transcription factor.</text>
</comment>
<comment type="caution">
    <text evidence="15">The sequence shown here is derived from an EMBL/GenBank/DDBJ whole genome shotgun (WGS) entry which is preliminary data.</text>
</comment>
<accession>A0A836A2D3</accession>
<dbReference type="PROSITE" id="PS50157">
    <property type="entry name" value="ZINC_FINGER_C2H2_2"/>
    <property type="match status" value="1"/>
</dbReference>
<dbReference type="AlphaFoldDB" id="A0A836A2D3"/>